<proteinExistence type="predicted"/>
<evidence type="ECO:0000313" key="3">
    <source>
        <dbReference type="Proteomes" id="UP000671913"/>
    </source>
</evidence>
<keyword evidence="1" id="KW-0472">Membrane</keyword>
<dbReference type="AlphaFoldDB" id="A0A974Y2T2"/>
<organism evidence="2 3">
    <name type="scientific">Aceticella autotrophica</name>
    <dbReference type="NCBI Taxonomy" id="2755338"/>
    <lineage>
        <taxon>Bacteria</taxon>
        <taxon>Bacillati</taxon>
        <taxon>Bacillota</taxon>
        <taxon>Clostridia</taxon>
        <taxon>Thermoanaerobacterales</taxon>
        <taxon>Thermoanaerobacteraceae</taxon>
        <taxon>Aceticella</taxon>
    </lineage>
</organism>
<reference evidence="2" key="1">
    <citation type="submission" date="2020-08" db="EMBL/GenBank/DDBJ databases">
        <title>Genomic insights into the carbon and energy metabolism of the first obligate autotrophic acetogenic bacterium Aceticella autotrophica gen. nov., sp. nov.</title>
        <authorList>
            <person name="Toshchakov S.V."/>
            <person name="Elcheninov A.G."/>
            <person name="Kublanov I.V."/>
            <person name="Frolov E.N."/>
            <person name="Lebedinsky A.V."/>
        </authorList>
    </citation>
    <scope>NUCLEOTIDE SEQUENCE</scope>
    <source>
        <strain evidence="2">3443-3Ac</strain>
    </source>
</reference>
<keyword evidence="1" id="KW-0812">Transmembrane</keyword>
<dbReference type="KEGG" id="aaut:ACETAC_06465"/>
<feature type="transmembrane region" description="Helical" evidence="1">
    <location>
        <begin position="6"/>
        <end position="31"/>
    </location>
</feature>
<dbReference type="RefSeq" id="WP_284681131.1">
    <property type="nucleotide sequence ID" value="NZ_CP060096.1"/>
</dbReference>
<keyword evidence="3" id="KW-1185">Reference proteome</keyword>
<evidence type="ECO:0000256" key="1">
    <source>
        <dbReference type="SAM" id="Phobius"/>
    </source>
</evidence>
<sequence>MQISLLIFQTLFVLVAAVSFITMLVFIGLVVFNYGTPQHYTELAISIFAFAALLIFINSSSYFKNTDNFAVVFKELLPPKRQSPQKIEIDFYAANQFFKIDGRAKIFTVNGFIEDISLRILAVNDCWQSDISMGPYLVINDKKIKTYLIAFLDDSLFSVKYKYKELQK</sequence>
<accession>A0A974Y2T2</accession>
<gene>
    <name evidence="2" type="ORF">ACETAC_06465</name>
</gene>
<keyword evidence="1" id="KW-1133">Transmembrane helix</keyword>
<evidence type="ECO:0000313" key="2">
    <source>
        <dbReference type="EMBL" id="QSZ26559.1"/>
    </source>
</evidence>
<dbReference type="Proteomes" id="UP000671913">
    <property type="component" value="Chromosome"/>
</dbReference>
<protein>
    <submittedName>
        <fullName evidence="2">Uncharacterized protein</fullName>
    </submittedName>
</protein>
<name>A0A974Y2T2_9THEO</name>
<dbReference type="EMBL" id="CP060096">
    <property type="protein sequence ID" value="QSZ26559.1"/>
    <property type="molecule type" value="Genomic_DNA"/>
</dbReference>
<feature type="transmembrane region" description="Helical" evidence="1">
    <location>
        <begin position="43"/>
        <end position="63"/>
    </location>
</feature>